<comment type="similarity">
    <text evidence="1">Belongs to the CLV3/ESR signal peptide family.</text>
</comment>
<comment type="caution">
    <text evidence="7">The sequence shown here is derived from an EMBL/GenBank/DDBJ whole genome shotgun (WGS) entry which is preliminary data.</text>
</comment>
<keyword evidence="2" id="KW-0217">Developmental protein</keyword>
<dbReference type="PANTHER" id="PTHR34359">
    <property type="entry name" value="CLAVATA3/ESR (CLE)-RELATED PROTEIN 10"/>
    <property type="match status" value="1"/>
</dbReference>
<dbReference type="InterPro" id="IPR039618">
    <property type="entry name" value="CLE9-13"/>
</dbReference>
<dbReference type="AlphaFoldDB" id="A0AAV8U9T0"/>
<sequence length="113" mass="13275">MAMKTPQTICIVLWLFVLIFLMFHELHAFKFRKEVTDMKKYSGVISLNRHYRSRKVLTSKFDFTSFQKNHHQLDEKHPPEAATETAAAEEKKIDPRYGVEKRLVPTGPNPLHH</sequence>
<keyword evidence="6" id="KW-0732">Signal</keyword>
<dbReference type="PANTHER" id="PTHR34359:SF28">
    <property type="entry name" value="CLAVATA3_ESR (CLE)-RELATED PROTEIN 12"/>
    <property type="match status" value="1"/>
</dbReference>
<evidence type="ECO:0000256" key="4">
    <source>
        <dbReference type="ARBA" id="ARBA00023278"/>
    </source>
</evidence>
<evidence type="ECO:0000313" key="8">
    <source>
        <dbReference type="Proteomes" id="UP001159364"/>
    </source>
</evidence>
<gene>
    <name evidence="7" type="ORF">K2173_017034</name>
</gene>
<organism evidence="7 8">
    <name type="scientific">Erythroxylum novogranatense</name>
    <dbReference type="NCBI Taxonomy" id="1862640"/>
    <lineage>
        <taxon>Eukaryota</taxon>
        <taxon>Viridiplantae</taxon>
        <taxon>Streptophyta</taxon>
        <taxon>Embryophyta</taxon>
        <taxon>Tracheophyta</taxon>
        <taxon>Spermatophyta</taxon>
        <taxon>Magnoliopsida</taxon>
        <taxon>eudicotyledons</taxon>
        <taxon>Gunneridae</taxon>
        <taxon>Pentapetalae</taxon>
        <taxon>rosids</taxon>
        <taxon>fabids</taxon>
        <taxon>Malpighiales</taxon>
        <taxon>Erythroxylaceae</taxon>
        <taxon>Erythroxylum</taxon>
    </lineage>
</organism>
<evidence type="ECO:0000256" key="6">
    <source>
        <dbReference type="SAM" id="SignalP"/>
    </source>
</evidence>
<dbReference type="EMBL" id="JAIWQS010000001">
    <property type="protein sequence ID" value="KAJ8774588.1"/>
    <property type="molecule type" value="Genomic_DNA"/>
</dbReference>
<keyword evidence="8" id="KW-1185">Reference proteome</keyword>
<keyword evidence="3" id="KW-0221">Differentiation</keyword>
<accession>A0AAV8U9T0</accession>
<feature type="signal peptide" evidence="6">
    <location>
        <begin position="1"/>
        <end position="28"/>
    </location>
</feature>
<dbReference type="GO" id="GO:0030154">
    <property type="term" value="P:cell differentiation"/>
    <property type="evidence" value="ECO:0007669"/>
    <property type="project" value="UniProtKB-KW"/>
</dbReference>
<evidence type="ECO:0000256" key="3">
    <source>
        <dbReference type="ARBA" id="ARBA00022782"/>
    </source>
</evidence>
<keyword evidence="4" id="KW-0379">Hydroxylation</keyword>
<protein>
    <recommendedName>
        <fullName evidence="9">CLAVATA3/ESR (CLE)-related protein 12</fullName>
    </recommendedName>
</protein>
<proteinExistence type="inferred from homology"/>
<evidence type="ECO:0000256" key="2">
    <source>
        <dbReference type="ARBA" id="ARBA00022473"/>
    </source>
</evidence>
<evidence type="ECO:0000256" key="5">
    <source>
        <dbReference type="SAM" id="MobiDB-lite"/>
    </source>
</evidence>
<feature type="chain" id="PRO_5044001165" description="CLAVATA3/ESR (CLE)-related protein 12" evidence="6">
    <location>
        <begin position="29"/>
        <end position="113"/>
    </location>
</feature>
<feature type="compositionally biased region" description="Basic and acidic residues" evidence="5">
    <location>
        <begin position="88"/>
        <end position="103"/>
    </location>
</feature>
<evidence type="ECO:0000313" key="7">
    <source>
        <dbReference type="EMBL" id="KAJ8774588.1"/>
    </source>
</evidence>
<reference evidence="7 8" key="1">
    <citation type="submission" date="2021-09" db="EMBL/GenBank/DDBJ databases">
        <title>Genomic insights and catalytic innovation underlie evolution of tropane alkaloids biosynthesis.</title>
        <authorList>
            <person name="Wang Y.-J."/>
            <person name="Tian T."/>
            <person name="Huang J.-P."/>
            <person name="Huang S.-X."/>
        </authorList>
    </citation>
    <scope>NUCLEOTIDE SEQUENCE [LARGE SCALE GENOMIC DNA]</scope>
    <source>
        <strain evidence="7">KIB-2018</strain>
        <tissue evidence="7">Leaf</tissue>
    </source>
</reference>
<evidence type="ECO:0008006" key="9">
    <source>
        <dbReference type="Google" id="ProtNLM"/>
    </source>
</evidence>
<dbReference type="Proteomes" id="UP001159364">
    <property type="component" value="Linkage Group LG01"/>
</dbReference>
<evidence type="ECO:0000256" key="1">
    <source>
        <dbReference type="ARBA" id="ARBA00005416"/>
    </source>
</evidence>
<feature type="region of interest" description="Disordered" evidence="5">
    <location>
        <begin position="70"/>
        <end position="113"/>
    </location>
</feature>
<name>A0AAV8U9T0_9ROSI</name>